<dbReference type="VEuPathDB" id="FungiDB:KRP22_10502"/>
<feature type="compositionally biased region" description="Low complexity" evidence="1">
    <location>
        <begin position="291"/>
        <end position="307"/>
    </location>
</feature>
<dbReference type="InterPro" id="IPR023393">
    <property type="entry name" value="START-like_dom_sf"/>
</dbReference>
<reference evidence="3" key="1">
    <citation type="journal article" date="2006" name="Science">
        <title>Phytophthora genome sequences uncover evolutionary origins and mechanisms of pathogenesis.</title>
        <authorList>
            <person name="Tyler B.M."/>
            <person name="Tripathy S."/>
            <person name="Zhang X."/>
            <person name="Dehal P."/>
            <person name="Jiang R.H."/>
            <person name="Aerts A."/>
            <person name="Arredondo F.D."/>
            <person name="Baxter L."/>
            <person name="Bensasson D."/>
            <person name="Beynon J.L."/>
            <person name="Chapman J."/>
            <person name="Damasceno C.M."/>
            <person name="Dorrance A.E."/>
            <person name="Dou D."/>
            <person name="Dickerman A.W."/>
            <person name="Dubchak I.L."/>
            <person name="Garbelotto M."/>
            <person name="Gijzen M."/>
            <person name="Gordon S.G."/>
            <person name="Govers F."/>
            <person name="Grunwald N.J."/>
            <person name="Huang W."/>
            <person name="Ivors K.L."/>
            <person name="Jones R.W."/>
            <person name="Kamoun S."/>
            <person name="Krampis K."/>
            <person name="Lamour K.H."/>
            <person name="Lee M.K."/>
            <person name="McDonald W.H."/>
            <person name="Medina M."/>
            <person name="Meijer H.J."/>
            <person name="Nordberg E.K."/>
            <person name="Maclean D.J."/>
            <person name="Ospina-Giraldo M.D."/>
            <person name="Morris P.F."/>
            <person name="Phuntumart V."/>
            <person name="Putnam N.H."/>
            <person name="Rash S."/>
            <person name="Rose J.K."/>
            <person name="Sakihama Y."/>
            <person name="Salamov A.A."/>
            <person name="Savidor A."/>
            <person name="Scheuring C.F."/>
            <person name="Smith B.M."/>
            <person name="Sobral B.W."/>
            <person name="Terry A."/>
            <person name="Torto-Alalibo T.A."/>
            <person name="Win J."/>
            <person name="Xu Z."/>
            <person name="Zhang H."/>
            <person name="Grigoriev I.V."/>
            <person name="Rokhsar D.S."/>
            <person name="Boore J.L."/>
        </authorList>
    </citation>
    <scope>NUCLEOTIDE SEQUENCE [LARGE SCALE GENOMIC DNA]</scope>
    <source>
        <strain evidence="3">Pr102</strain>
    </source>
</reference>
<dbReference type="eggNOG" id="ENOG502RFG6">
    <property type="taxonomic scope" value="Eukaryota"/>
</dbReference>
<dbReference type="AlphaFoldDB" id="H3GN63"/>
<dbReference type="InterPro" id="IPR052727">
    <property type="entry name" value="Rab4/Rab5_effector"/>
</dbReference>
<protein>
    <recommendedName>
        <fullName evidence="4">FYVE-type domain-containing protein</fullName>
    </recommendedName>
</protein>
<dbReference type="Proteomes" id="UP000005238">
    <property type="component" value="Unassembled WGS sequence"/>
</dbReference>
<name>H3GN63_PHYRM</name>
<dbReference type="InterPro" id="IPR011011">
    <property type="entry name" value="Znf_FYVE_PHD"/>
</dbReference>
<evidence type="ECO:0000256" key="1">
    <source>
        <dbReference type="SAM" id="MobiDB-lite"/>
    </source>
</evidence>
<dbReference type="VEuPathDB" id="FungiDB:KRP23_106"/>
<evidence type="ECO:0000313" key="2">
    <source>
        <dbReference type="EnsemblProtists" id="Phyra78019"/>
    </source>
</evidence>
<dbReference type="PANTHER" id="PTHR13510">
    <property type="entry name" value="FYVE-FINGER-CONTAINING RAB5 EFFECTOR PROTEIN RABENOSYN-5-RELATED"/>
    <property type="match status" value="1"/>
</dbReference>
<accession>H3GN63</accession>
<dbReference type="SUPFAM" id="SSF57903">
    <property type="entry name" value="FYVE/PHD zinc finger"/>
    <property type="match status" value="1"/>
</dbReference>
<dbReference type="OMA" id="HMAVCAF"/>
<dbReference type="Gene3D" id="3.30.530.20">
    <property type="match status" value="1"/>
</dbReference>
<dbReference type="EnsemblProtists" id="Phyra78019">
    <property type="protein sequence ID" value="Phyra78019"/>
    <property type="gene ID" value="Phyra78019"/>
</dbReference>
<dbReference type="HOGENOM" id="CLU_015303_0_1_1"/>
<proteinExistence type="predicted"/>
<feature type="region of interest" description="Disordered" evidence="1">
    <location>
        <begin position="64"/>
        <end position="87"/>
    </location>
</feature>
<dbReference type="InParanoid" id="H3GN63"/>
<dbReference type="VEuPathDB" id="FungiDB:KRP23_199"/>
<evidence type="ECO:0008006" key="4">
    <source>
        <dbReference type="Google" id="ProtNLM"/>
    </source>
</evidence>
<dbReference type="EMBL" id="DS566025">
    <property type="status" value="NOT_ANNOTATED_CDS"/>
    <property type="molecule type" value="Genomic_DNA"/>
</dbReference>
<sequence length="422" mass="46158">MATPSSPFGPLHLSCNDTMWLQELVRLLVHEHALEYETFVHQDERRLDPTQWKLNTQRDNLQVFSQQPTLRRKNSSAGERGSRRNLFTSGRDTEVRAALAEMPTLLLVGSIKGSLNDVMYGVLNPTADSMRLKSSYVGDKFAGCAVLATLERPTPIDPFRSHTLKWFEGDHPYIFRPIVKNRDFVFMEATGSIELAGGERVGYHVMHSVTFPGAKAMNGNIRAHMAVCAFYKQQSDGVVEVFTKTTANPGGHVAPAIAVKYGATALISAQNLVDCALAKKLAWTVSGRARSTSTTSTCSSSSSSSGSRQLRGVCSTCGESTSLLSRSDSCALCSRPMCPACKVKKSLRFISWTGGLAKHKMRFCQPCAAAAMNLDARALACEEFGVIEERRPTRRHRLTAHLEGLTASDPNVVQLRPSALSS</sequence>
<evidence type="ECO:0000313" key="3">
    <source>
        <dbReference type="Proteomes" id="UP000005238"/>
    </source>
</evidence>
<feature type="region of interest" description="Disordered" evidence="1">
    <location>
        <begin position="291"/>
        <end position="311"/>
    </location>
</feature>
<dbReference type="PANTHER" id="PTHR13510:SF44">
    <property type="entry name" value="RABENOSYN-5"/>
    <property type="match status" value="1"/>
</dbReference>
<organism evidence="2 3">
    <name type="scientific">Phytophthora ramorum</name>
    <name type="common">Sudden oak death agent</name>
    <dbReference type="NCBI Taxonomy" id="164328"/>
    <lineage>
        <taxon>Eukaryota</taxon>
        <taxon>Sar</taxon>
        <taxon>Stramenopiles</taxon>
        <taxon>Oomycota</taxon>
        <taxon>Peronosporomycetes</taxon>
        <taxon>Peronosporales</taxon>
        <taxon>Peronosporaceae</taxon>
        <taxon>Phytophthora</taxon>
    </lineage>
</organism>
<keyword evidence="3" id="KW-1185">Reference proteome</keyword>
<reference evidence="2" key="2">
    <citation type="submission" date="2015-06" db="UniProtKB">
        <authorList>
            <consortium name="EnsemblProtists"/>
        </authorList>
    </citation>
    <scope>IDENTIFICATION</scope>
    <source>
        <strain evidence="2">Pr102</strain>
    </source>
</reference>